<reference evidence="1" key="1">
    <citation type="submission" date="2020-05" db="EMBL/GenBank/DDBJ databases">
        <title>Large-scale comparative analyses of tick genomes elucidate their genetic diversity and vector capacities.</title>
        <authorList>
            <person name="Jia N."/>
            <person name="Wang J."/>
            <person name="Shi W."/>
            <person name="Du L."/>
            <person name="Sun Y."/>
            <person name="Zhan W."/>
            <person name="Jiang J."/>
            <person name="Wang Q."/>
            <person name="Zhang B."/>
            <person name="Ji P."/>
            <person name="Sakyi L.B."/>
            <person name="Cui X."/>
            <person name="Yuan T."/>
            <person name="Jiang B."/>
            <person name="Yang W."/>
            <person name="Lam T.T.-Y."/>
            <person name="Chang Q."/>
            <person name="Ding S."/>
            <person name="Wang X."/>
            <person name="Zhu J."/>
            <person name="Ruan X."/>
            <person name="Zhao L."/>
            <person name="Wei J."/>
            <person name="Que T."/>
            <person name="Du C."/>
            <person name="Cheng J."/>
            <person name="Dai P."/>
            <person name="Han X."/>
            <person name="Huang E."/>
            <person name="Gao Y."/>
            <person name="Liu J."/>
            <person name="Shao H."/>
            <person name="Ye R."/>
            <person name="Li L."/>
            <person name="Wei W."/>
            <person name="Wang X."/>
            <person name="Wang C."/>
            <person name="Yang T."/>
            <person name="Huo Q."/>
            <person name="Li W."/>
            <person name="Guo W."/>
            <person name="Chen H."/>
            <person name="Zhou L."/>
            <person name="Ni X."/>
            <person name="Tian J."/>
            <person name="Zhou Y."/>
            <person name="Sheng Y."/>
            <person name="Liu T."/>
            <person name="Pan Y."/>
            <person name="Xia L."/>
            <person name="Li J."/>
            <person name="Zhao F."/>
            <person name="Cao W."/>
        </authorList>
    </citation>
    <scope>NUCLEOTIDE SEQUENCE</scope>
    <source>
        <strain evidence="1">Hyas-2018</strain>
    </source>
</reference>
<evidence type="ECO:0000313" key="2">
    <source>
        <dbReference type="Proteomes" id="UP000821845"/>
    </source>
</evidence>
<proteinExistence type="predicted"/>
<name>A0ACB7SLQ1_HYAAI</name>
<dbReference type="Proteomes" id="UP000821845">
    <property type="component" value="Chromosome 4"/>
</dbReference>
<organism evidence="1 2">
    <name type="scientific">Hyalomma asiaticum</name>
    <name type="common">Tick</name>
    <dbReference type="NCBI Taxonomy" id="266040"/>
    <lineage>
        <taxon>Eukaryota</taxon>
        <taxon>Metazoa</taxon>
        <taxon>Ecdysozoa</taxon>
        <taxon>Arthropoda</taxon>
        <taxon>Chelicerata</taxon>
        <taxon>Arachnida</taxon>
        <taxon>Acari</taxon>
        <taxon>Parasitiformes</taxon>
        <taxon>Ixodida</taxon>
        <taxon>Ixodoidea</taxon>
        <taxon>Ixodidae</taxon>
        <taxon>Hyalomminae</taxon>
        <taxon>Hyalomma</taxon>
    </lineage>
</organism>
<protein>
    <submittedName>
        <fullName evidence="1">Uncharacterized protein</fullName>
    </submittedName>
</protein>
<sequence>MKEAKMSHTESANLPKEILIVPNRPYTISTKVDVIDGIVSERWKLSRCRVGIKDRRHGAFSRANQDFRWPGGVIPYVIHRDLRNNISLIETAMRLMMYTTDLKFVRRKVERDFIHIQSLKGCYSYVGRVGGEQPLSLGKGCIYIGTITHELMHAVGFYHEHSRPDRDKYIDVFLKNVEPDLVSPLIPKHQVNPRRPQAEGIEWKVSSVVRGRERVRTRGHNVKKLY</sequence>
<evidence type="ECO:0000313" key="1">
    <source>
        <dbReference type="EMBL" id="KAH6934698.1"/>
    </source>
</evidence>
<accession>A0ACB7SLQ1</accession>
<gene>
    <name evidence="1" type="ORF">HPB50_027213</name>
</gene>
<keyword evidence="2" id="KW-1185">Reference proteome</keyword>
<dbReference type="EMBL" id="CM023484">
    <property type="protein sequence ID" value="KAH6934698.1"/>
    <property type="molecule type" value="Genomic_DNA"/>
</dbReference>
<comment type="caution">
    <text evidence="1">The sequence shown here is derived from an EMBL/GenBank/DDBJ whole genome shotgun (WGS) entry which is preliminary data.</text>
</comment>